<comment type="caution">
    <text evidence="2">The sequence shown here is derived from an EMBL/GenBank/DDBJ whole genome shotgun (WGS) entry which is preliminary data.</text>
</comment>
<feature type="region of interest" description="Disordered" evidence="1">
    <location>
        <begin position="154"/>
        <end position="182"/>
    </location>
</feature>
<gene>
    <name evidence="2" type="ORF">SDC9_91377</name>
</gene>
<accession>A0A644ZVG5</accession>
<evidence type="ECO:0000256" key="1">
    <source>
        <dbReference type="SAM" id="MobiDB-lite"/>
    </source>
</evidence>
<dbReference type="EMBL" id="VSSQ01010579">
    <property type="protein sequence ID" value="MPM44696.1"/>
    <property type="molecule type" value="Genomic_DNA"/>
</dbReference>
<reference evidence="2" key="1">
    <citation type="submission" date="2019-08" db="EMBL/GenBank/DDBJ databases">
        <authorList>
            <person name="Kucharzyk K."/>
            <person name="Murdoch R.W."/>
            <person name="Higgins S."/>
            <person name="Loffler F."/>
        </authorList>
    </citation>
    <scope>NUCLEOTIDE SEQUENCE</scope>
</reference>
<dbReference type="AlphaFoldDB" id="A0A644ZVG5"/>
<feature type="region of interest" description="Disordered" evidence="1">
    <location>
        <begin position="15"/>
        <end position="43"/>
    </location>
</feature>
<protein>
    <submittedName>
        <fullName evidence="2">Uncharacterized protein</fullName>
    </submittedName>
</protein>
<sequence>MDAVVEVLHRLPHRPARQERPGGVRGHLGQHVHPRRGQGQVDGAPPVGDVAATVGAALLPRHGECLRRHGLLGHGEVGGPDDHQVGVRLGHLVPGAGVAVHVDVRGQIGRRRGDPQAVVEHVLAAVLARCQVTESVAGGDPALVAVGRLVSDPVGPHMPPPPGPAGCSAATHSGRGSGPRRR</sequence>
<name>A0A644ZVG5_9ZZZZ</name>
<organism evidence="2">
    <name type="scientific">bioreactor metagenome</name>
    <dbReference type="NCBI Taxonomy" id="1076179"/>
    <lineage>
        <taxon>unclassified sequences</taxon>
        <taxon>metagenomes</taxon>
        <taxon>ecological metagenomes</taxon>
    </lineage>
</organism>
<evidence type="ECO:0000313" key="2">
    <source>
        <dbReference type="EMBL" id="MPM44696.1"/>
    </source>
</evidence>
<proteinExistence type="predicted"/>